<dbReference type="GO" id="GO:0007015">
    <property type="term" value="P:actin filament organization"/>
    <property type="evidence" value="ECO:0007669"/>
    <property type="project" value="InterPro"/>
</dbReference>
<dbReference type="OMA" id="IKIMSQD"/>
<dbReference type="Pfam" id="PF00790">
    <property type="entry name" value="VHS"/>
    <property type="match status" value="1"/>
</dbReference>
<dbReference type="InterPro" id="IPR044103">
    <property type="entry name" value="GAT_LSB5"/>
</dbReference>
<evidence type="ECO:0000313" key="3">
    <source>
        <dbReference type="EMBL" id="KPV77443.1"/>
    </source>
</evidence>
<reference evidence="3 4" key="1">
    <citation type="journal article" date="2015" name="Front. Microbiol.">
        <title>Genome sequence of the plant growth promoting endophytic yeast Rhodotorula graminis WP1.</title>
        <authorList>
            <person name="Firrincieli A."/>
            <person name="Otillar R."/>
            <person name="Salamov A."/>
            <person name="Schmutz J."/>
            <person name="Khan Z."/>
            <person name="Redman R.S."/>
            <person name="Fleck N.D."/>
            <person name="Lindquist E."/>
            <person name="Grigoriev I.V."/>
            <person name="Doty S.L."/>
        </authorList>
    </citation>
    <scope>NUCLEOTIDE SEQUENCE [LARGE SCALE GENOMIC DNA]</scope>
    <source>
        <strain evidence="3 4">WP1</strain>
    </source>
</reference>
<feature type="compositionally biased region" description="Basic and acidic residues" evidence="1">
    <location>
        <begin position="381"/>
        <end position="390"/>
    </location>
</feature>
<dbReference type="GO" id="GO:0030479">
    <property type="term" value="C:actin cortical patch"/>
    <property type="evidence" value="ECO:0007669"/>
    <property type="project" value="TreeGrafter"/>
</dbReference>
<dbReference type="PANTHER" id="PTHR47789:SF1">
    <property type="entry name" value="LAS SEVENTEEN-BINDING PROTEIN 5"/>
    <property type="match status" value="1"/>
</dbReference>
<proteinExistence type="predicted"/>
<feature type="compositionally biased region" description="Basic and acidic residues" evidence="1">
    <location>
        <begin position="520"/>
        <end position="529"/>
    </location>
</feature>
<evidence type="ECO:0000259" key="2">
    <source>
        <dbReference type="PROSITE" id="PS50179"/>
    </source>
</evidence>
<dbReference type="PANTHER" id="PTHR47789">
    <property type="entry name" value="LAS SEVENTEEN-BINDING PROTEIN 5"/>
    <property type="match status" value="1"/>
</dbReference>
<dbReference type="GO" id="GO:0007034">
    <property type="term" value="P:vacuolar transport"/>
    <property type="evidence" value="ECO:0007669"/>
    <property type="project" value="UniProtKB-ARBA"/>
</dbReference>
<dbReference type="AlphaFoldDB" id="A0A194S9N7"/>
<dbReference type="GO" id="GO:0043130">
    <property type="term" value="F:ubiquitin binding"/>
    <property type="evidence" value="ECO:0007669"/>
    <property type="project" value="InterPro"/>
</dbReference>
<sequence>MLAGAHTALYCPHPPTHGTHLVVLPPLRSHLPTASHLRSLAQQRPALRAAAKAGVALLKDGNLGEKPRSSVSALIDILCLDKYDEDDLDGIAELVESINLQPMTGPTEASRAIRKKLKYSNIHGQLRSLTILKALVENCGPRFQTTFANERLLERIKVLAGDPNTEPQVKKKVMSVLGSWYIQFKDDPKMQLVAGLYKSCGGGKQVRHPSLSIVVPSAARAERKAAESRAREAEKERIAKAKADKERMKQQARAGTQTRPRRPPFNFEQEKPKIMASVGQGTQAAQRLVNALQLVNREKESVTTNARVQECLEKAKADRKILIRYIQLIDQDSDGDFLGTLIATNEQQGLTVPPSATPHDAGARDDADTQSIRSRLSAFDMQDREVDKLQSRQRRRLERHLSSRGPQGGVHPDLQDLAFGPTGGSALPPPIQPRSAEDTYRHGSLSDYSDYSSDDDYSSDASRGPSQHSAAGSYAAQVREERGKGPLAQQEHEPEEDPFADPFADGNGASEYEVMTPGIADRRMEWREV</sequence>
<feature type="compositionally biased region" description="Basic and acidic residues" evidence="1">
    <location>
        <begin position="225"/>
        <end position="249"/>
    </location>
</feature>
<dbReference type="GO" id="GO:0051666">
    <property type="term" value="P:actin cortical patch localization"/>
    <property type="evidence" value="ECO:0007669"/>
    <property type="project" value="TreeGrafter"/>
</dbReference>
<dbReference type="CDD" id="cd14232">
    <property type="entry name" value="GAT_LSB5"/>
    <property type="match status" value="1"/>
</dbReference>
<dbReference type="SMART" id="SM00288">
    <property type="entry name" value="VHS"/>
    <property type="match status" value="1"/>
</dbReference>
<organism evidence="3 4">
    <name type="scientific">Rhodotorula graminis (strain WP1)</name>
    <dbReference type="NCBI Taxonomy" id="578459"/>
    <lineage>
        <taxon>Eukaryota</taxon>
        <taxon>Fungi</taxon>
        <taxon>Dikarya</taxon>
        <taxon>Basidiomycota</taxon>
        <taxon>Pucciniomycotina</taxon>
        <taxon>Microbotryomycetes</taxon>
        <taxon>Sporidiobolales</taxon>
        <taxon>Sporidiobolaceae</taxon>
        <taxon>Rhodotorula</taxon>
    </lineage>
</organism>
<dbReference type="STRING" id="578459.A0A194S9N7"/>
<dbReference type="OrthoDB" id="10068368at2759"/>
<name>A0A194S9N7_RHOGW</name>
<dbReference type="InterPro" id="IPR045007">
    <property type="entry name" value="LSB5"/>
</dbReference>
<dbReference type="GO" id="GO:0006897">
    <property type="term" value="P:endocytosis"/>
    <property type="evidence" value="ECO:0007669"/>
    <property type="project" value="InterPro"/>
</dbReference>
<dbReference type="SUPFAM" id="SSF48464">
    <property type="entry name" value="ENTH/VHS domain"/>
    <property type="match status" value="1"/>
</dbReference>
<dbReference type="InterPro" id="IPR008942">
    <property type="entry name" value="ENTH_VHS"/>
</dbReference>
<evidence type="ECO:0000256" key="1">
    <source>
        <dbReference type="SAM" id="MobiDB-lite"/>
    </source>
</evidence>
<protein>
    <recommendedName>
        <fullName evidence="2">VHS domain-containing protein</fullName>
    </recommendedName>
</protein>
<dbReference type="PROSITE" id="PS50179">
    <property type="entry name" value="VHS"/>
    <property type="match status" value="1"/>
</dbReference>
<dbReference type="Proteomes" id="UP000053890">
    <property type="component" value="Unassembled WGS sequence"/>
</dbReference>
<dbReference type="Gene3D" id="1.25.40.90">
    <property type="match status" value="1"/>
</dbReference>
<evidence type="ECO:0000313" key="4">
    <source>
        <dbReference type="Proteomes" id="UP000053890"/>
    </source>
</evidence>
<dbReference type="GO" id="GO:0035091">
    <property type="term" value="F:phosphatidylinositol binding"/>
    <property type="evidence" value="ECO:0007669"/>
    <property type="project" value="InterPro"/>
</dbReference>
<dbReference type="CDD" id="cd16980">
    <property type="entry name" value="VHS_Lsb5"/>
    <property type="match status" value="1"/>
</dbReference>
<keyword evidence="4" id="KW-1185">Reference proteome</keyword>
<accession>A0A194S9N7</accession>
<gene>
    <name evidence="3" type="ORF">RHOBADRAFT_11940</name>
</gene>
<dbReference type="RefSeq" id="XP_018273492.1">
    <property type="nucleotide sequence ID" value="XM_018412071.1"/>
</dbReference>
<dbReference type="EMBL" id="KQ474074">
    <property type="protein sequence ID" value="KPV77443.1"/>
    <property type="molecule type" value="Genomic_DNA"/>
</dbReference>
<feature type="region of interest" description="Disordered" evidence="1">
    <location>
        <begin position="349"/>
        <end position="529"/>
    </location>
</feature>
<feature type="domain" description="VHS" evidence="2">
    <location>
        <begin position="78"/>
        <end position="198"/>
    </location>
</feature>
<dbReference type="GeneID" id="28972520"/>
<dbReference type="InterPro" id="IPR002014">
    <property type="entry name" value="VHS_dom"/>
</dbReference>
<feature type="region of interest" description="Disordered" evidence="1">
    <location>
        <begin position="225"/>
        <end position="266"/>
    </location>
</feature>